<protein>
    <submittedName>
        <fullName evidence="1">GMC oxidoreductase</fullName>
    </submittedName>
</protein>
<accession>A0ACB8R5J5</accession>
<organism evidence="1 2">
    <name type="scientific">Auriscalpium vulgare</name>
    <dbReference type="NCBI Taxonomy" id="40419"/>
    <lineage>
        <taxon>Eukaryota</taxon>
        <taxon>Fungi</taxon>
        <taxon>Dikarya</taxon>
        <taxon>Basidiomycota</taxon>
        <taxon>Agaricomycotina</taxon>
        <taxon>Agaricomycetes</taxon>
        <taxon>Russulales</taxon>
        <taxon>Auriscalpiaceae</taxon>
        <taxon>Auriscalpium</taxon>
    </lineage>
</organism>
<reference evidence="1" key="2">
    <citation type="journal article" date="2022" name="New Phytol.">
        <title>Evolutionary transition to the ectomycorrhizal habit in the genomes of a hyperdiverse lineage of mushroom-forming fungi.</title>
        <authorList>
            <person name="Looney B."/>
            <person name="Miyauchi S."/>
            <person name="Morin E."/>
            <person name="Drula E."/>
            <person name="Courty P.E."/>
            <person name="Kohler A."/>
            <person name="Kuo A."/>
            <person name="LaButti K."/>
            <person name="Pangilinan J."/>
            <person name="Lipzen A."/>
            <person name="Riley R."/>
            <person name="Andreopoulos W."/>
            <person name="He G."/>
            <person name="Johnson J."/>
            <person name="Nolan M."/>
            <person name="Tritt A."/>
            <person name="Barry K.W."/>
            <person name="Grigoriev I.V."/>
            <person name="Nagy L.G."/>
            <person name="Hibbett D."/>
            <person name="Henrissat B."/>
            <person name="Matheny P.B."/>
            <person name="Labbe J."/>
            <person name="Martin F.M."/>
        </authorList>
    </citation>
    <scope>NUCLEOTIDE SEQUENCE</scope>
    <source>
        <strain evidence="1">FP105234-sp</strain>
    </source>
</reference>
<reference evidence="1" key="1">
    <citation type="submission" date="2021-02" db="EMBL/GenBank/DDBJ databases">
        <authorList>
            <consortium name="DOE Joint Genome Institute"/>
            <person name="Ahrendt S."/>
            <person name="Looney B.P."/>
            <person name="Miyauchi S."/>
            <person name="Morin E."/>
            <person name="Drula E."/>
            <person name="Courty P.E."/>
            <person name="Chicoki N."/>
            <person name="Fauchery L."/>
            <person name="Kohler A."/>
            <person name="Kuo A."/>
            <person name="Labutti K."/>
            <person name="Pangilinan J."/>
            <person name="Lipzen A."/>
            <person name="Riley R."/>
            <person name="Andreopoulos W."/>
            <person name="He G."/>
            <person name="Johnson J."/>
            <person name="Barry K.W."/>
            <person name="Grigoriev I.V."/>
            <person name="Nagy L."/>
            <person name="Hibbett D."/>
            <person name="Henrissat B."/>
            <person name="Matheny P.B."/>
            <person name="Labbe J."/>
            <person name="Martin F."/>
        </authorList>
    </citation>
    <scope>NUCLEOTIDE SEQUENCE</scope>
    <source>
        <strain evidence="1">FP105234-sp</strain>
    </source>
</reference>
<gene>
    <name evidence="1" type="ORF">FA95DRAFT_1567187</name>
</gene>
<sequence>MLAFILAVLALRPVLATLYTDPSQVPAANKYTYIIVGAGPAGSVLANRLSEDSNNKVLLIEAGPSDSVNPYIPVPFLCHGLSPDTNVNWNYTTVPQIGLGGRKVPYPRGRTLGGSSSINYMIWTVGPSSDFDRWAAAVGDSSFSWKNVQGIIKGIEALVPPADGHNTTGQIIPSIHGTNGPVHISVQGYPNEMDSKVFGATAQLSAEFPFNEDMNSGNPLGIGWTQFSVGGGVRYSGAKAYLDPIISSRSNLDIVLNAQVTKIVRTGTSGGLPVFNGVQFAQSASSSKYSFNATKEVILAAGAINTPQLLMLSGIGPSAELSSHGIPTVVDLPDVGAHLQDHVVLPNVWLVNSTFTYDDLVYNETLFIEDYVQWQTSHNGPLATGPTTETGWFRLPSNSQILKAYGDPSSGPLSPHYEFLFAEAFSSFVQESPAAGHYMMLSTNLITPTSRGTVKLASANPFDDPLIDPALLASTFDKLTIREAIKAARRFAAAPAWKGYLVGEYAGTGFAAAQTDAQIDAYASANAATVFHPFGTAFMSPASSSKGVVTPDFKVKKTHGLRIVDASVFPYIPTSHPQAAVYIFAEKAVKAIKNS</sequence>
<dbReference type="Proteomes" id="UP000814033">
    <property type="component" value="Unassembled WGS sequence"/>
</dbReference>
<comment type="caution">
    <text evidence="1">The sequence shown here is derived from an EMBL/GenBank/DDBJ whole genome shotgun (WGS) entry which is preliminary data.</text>
</comment>
<evidence type="ECO:0000313" key="1">
    <source>
        <dbReference type="EMBL" id="KAI0039399.1"/>
    </source>
</evidence>
<name>A0ACB8R5J5_9AGAM</name>
<keyword evidence="2" id="KW-1185">Reference proteome</keyword>
<proteinExistence type="predicted"/>
<dbReference type="EMBL" id="MU276309">
    <property type="protein sequence ID" value="KAI0039399.1"/>
    <property type="molecule type" value="Genomic_DNA"/>
</dbReference>
<evidence type="ECO:0000313" key="2">
    <source>
        <dbReference type="Proteomes" id="UP000814033"/>
    </source>
</evidence>